<accession>A0A8K0H378</accession>
<keyword evidence="2" id="KW-1133">Transmembrane helix</keyword>
<dbReference type="OrthoDB" id="1725777at2759"/>
<dbReference type="PANTHER" id="PTHR35997:SF5">
    <property type="entry name" value="OS09G0539700 PROTEIN"/>
    <property type="match status" value="1"/>
</dbReference>
<keyword evidence="2" id="KW-0472">Membrane</keyword>
<comment type="caution">
    <text evidence="3">The sequence shown here is derived from an EMBL/GenBank/DDBJ whole genome shotgun (WGS) entry which is preliminary data.</text>
</comment>
<feature type="transmembrane region" description="Helical" evidence="2">
    <location>
        <begin position="24"/>
        <end position="43"/>
    </location>
</feature>
<protein>
    <submittedName>
        <fullName evidence="3">Uncharacterized protein</fullName>
    </submittedName>
</protein>
<keyword evidence="4" id="KW-1185">Reference proteome</keyword>
<evidence type="ECO:0000313" key="4">
    <source>
        <dbReference type="Proteomes" id="UP000796880"/>
    </source>
</evidence>
<keyword evidence="2" id="KW-0812">Transmembrane</keyword>
<dbReference type="EMBL" id="VOIH02000006">
    <property type="protein sequence ID" value="KAF3444720.1"/>
    <property type="molecule type" value="Genomic_DNA"/>
</dbReference>
<dbReference type="Proteomes" id="UP000796880">
    <property type="component" value="Unassembled WGS sequence"/>
</dbReference>
<feature type="compositionally biased region" description="Polar residues" evidence="1">
    <location>
        <begin position="82"/>
        <end position="91"/>
    </location>
</feature>
<organism evidence="3 4">
    <name type="scientific">Rhamnella rubrinervis</name>
    <dbReference type="NCBI Taxonomy" id="2594499"/>
    <lineage>
        <taxon>Eukaryota</taxon>
        <taxon>Viridiplantae</taxon>
        <taxon>Streptophyta</taxon>
        <taxon>Embryophyta</taxon>
        <taxon>Tracheophyta</taxon>
        <taxon>Spermatophyta</taxon>
        <taxon>Magnoliopsida</taxon>
        <taxon>eudicotyledons</taxon>
        <taxon>Gunneridae</taxon>
        <taxon>Pentapetalae</taxon>
        <taxon>rosids</taxon>
        <taxon>fabids</taxon>
        <taxon>Rosales</taxon>
        <taxon>Rhamnaceae</taxon>
        <taxon>rhamnoid group</taxon>
        <taxon>Rhamneae</taxon>
        <taxon>Rhamnella</taxon>
    </lineage>
</organism>
<feature type="compositionally biased region" description="Basic and acidic residues" evidence="1">
    <location>
        <begin position="138"/>
        <end position="152"/>
    </location>
</feature>
<evidence type="ECO:0000256" key="1">
    <source>
        <dbReference type="SAM" id="MobiDB-lite"/>
    </source>
</evidence>
<sequence length="200" mass="23147">MEKKRKETSAEGSEKREREQLGDVYMHTVVLTAGILAVLMACLKRAIMMLLLERWRAWVFLVLNLLLLAILFTSSFSSTSNDQTQECSSSNHNERVKNERKKKKRQWQCKKLSASGHEDDHERAAFIDEDMEAPTGSSREEDHMEDVRPWKEEDMEAEAPNKLSKEELNERAEAFIITFRQHLVLDAIKGSTGKHLFDRP</sequence>
<feature type="region of interest" description="Disordered" evidence="1">
    <location>
        <begin position="78"/>
        <end position="165"/>
    </location>
</feature>
<gene>
    <name evidence="3" type="ORF">FNV43_RR14413</name>
</gene>
<feature type="transmembrane region" description="Helical" evidence="2">
    <location>
        <begin position="55"/>
        <end position="76"/>
    </location>
</feature>
<proteinExistence type="predicted"/>
<evidence type="ECO:0000256" key="2">
    <source>
        <dbReference type="SAM" id="Phobius"/>
    </source>
</evidence>
<dbReference type="AlphaFoldDB" id="A0A8K0H378"/>
<feature type="compositionally biased region" description="Basic and acidic residues" evidence="1">
    <location>
        <begin position="116"/>
        <end position="126"/>
    </location>
</feature>
<evidence type="ECO:0000313" key="3">
    <source>
        <dbReference type="EMBL" id="KAF3444720.1"/>
    </source>
</evidence>
<name>A0A8K0H378_9ROSA</name>
<reference evidence="3" key="1">
    <citation type="submission" date="2020-03" db="EMBL/GenBank/DDBJ databases">
        <title>A high-quality chromosome-level genome assembly of a woody plant with both climbing and erect habits, Rhamnella rubrinervis.</title>
        <authorList>
            <person name="Lu Z."/>
            <person name="Yang Y."/>
            <person name="Zhu X."/>
            <person name="Sun Y."/>
        </authorList>
    </citation>
    <scope>NUCLEOTIDE SEQUENCE</scope>
    <source>
        <strain evidence="3">BYM</strain>
        <tissue evidence="3">Leaf</tissue>
    </source>
</reference>
<dbReference type="PANTHER" id="PTHR35997">
    <property type="entry name" value="COTTON FIBER PROTEIN-RELATED"/>
    <property type="match status" value="1"/>
</dbReference>
<feature type="compositionally biased region" description="Basic residues" evidence="1">
    <location>
        <begin position="98"/>
        <end position="108"/>
    </location>
</feature>